<keyword evidence="2" id="KW-1185">Reference proteome</keyword>
<name>A0ABU3U6K9_9FLAO</name>
<evidence type="ECO:0000313" key="2">
    <source>
        <dbReference type="Proteomes" id="UP001268651"/>
    </source>
</evidence>
<dbReference type="EMBL" id="JAWHTF010000003">
    <property type="protein sequence ID" value="MDU8885971.1"/>
    <property type="molecule type" value="Genomic_DNA"/>
</dbReference>
<sequence>MKKILLFVLTLVFTSTAFGQIAYLQYRKVPADQEAKFVERETKYWSKVAKSAIDKGQLAGWSLWKKVGVTKTDAPNYVFVNSYVSLDQLDQNFWGDNMDALGDVKPQDVETMSFTEVPFDYFVQFEDNIAGDYKYAIVNYGLPTSVGDFIQENKTLWKPFHENNIKNGNRMTAWGMASVVYPSGNQNRFSVFTYDGFNKLSDALDYLRYQDYSSDGEAGPFADIISKSKMNELLPDGFNYRIIYERIMSVE</sequence>
<dbReference type="Proteomes" id="UP001268651">
    <property type="component" value="Unassembled WGS sequence"/>
</dbReference>
<gene>
    <name evidence="1" type="ORF">RXV94_07345</name>
</gene>
<proteinExistence type="predicted"/>
<reference evidence="1 2" key="1">
    <citation type="submission" date="2023-10" db="EMBL/GenBank/DDBJ databases">
        <title>Marimonas sp. nov. isolated from tidal mud flat.</title>
        <authorList>
            <person name="Jaincy N.J."/>
            <person name="Srinivasan S."/>
            <person name="Lee S.-S."/>
        </authorList>
    </citation>
    <scope>NUCLEOTIDE SEQUENCE [LARGE SCALE GENOMIC DNA]</scope>
    <source>
        <strain evidence="1 2">MJ-SS3</strain>
    </source>
</reference>
<accession>A0ABU3U6K9</accession>
<dbReference type="RefSeq" id="WP_316661897.1">
    <property type="nucleotide sequence ID" value="NZ_JAWHTF010000003.1"/>
</dbReference>
<evidence type="ECO:0000313" key="1">
    <source>
        <dbReference type="EMBL" id="MDU8885971.1"/>
    </source>
</evidence>
<protein>
    <submittedName>
        <fullName evidence="1">Uncharacterized protein</fullName>
    </submittedName>
</protein>
<organism evidence="1 2">
    <name type="scientific">Gilvirhabdus luticola</name>
    <dbReference type="NCBI Taxonomy" id="3079858"/>
    <lineage>
        <taxon>Bacteria</taxon>
        <taxon>Pseudomonadati</taxon>
        <taxon>Bacteroidota</taxon>
        <taxon>Flavobacteriia</taxon>
        <taxon>Flavobacteriales</taxon>
        <taxon>Flavobacteriaceae</taxon>
        <taxon>Gilvirhabdus</taxon>
    </lineage>
</organism>
<comment type="caution">
    <text evidence="1">The sequence shown here is derived from an EMBL/GenBank/DDBJ whole genome shotgun (WGS) entry which is preliminary data.</text>
</comment>